<keyword evidence="3 7" id="KW-0133">Cell shape</keyword>
<evidence type="ECO:0000256" key="1">
    <source>
        <dbReference type="ARBA" id="ARBA00001602"/>
    </source>
</evidence>
<dbReference type="UniPathway" id="UPA00219"/>
<evidence type="ECO:0000256" key="3">
    <source>
        <dbReference type="ARBA" id="ARBA00022960"/>
    </source>
</evidence>
<feature type="binding site" evidence="7">
    <location>
        <begin position="8"/>
        <end position="9"/>
    </location>
    <ligand>
        <name>substrate</name>
    </ligand>
</feature>
<sequence>MSSILLFDSGVGGLSILEHVREAFPQWPVHYLADNARFPYGELEEENLIHGCVHLITTLVRELTPAMVVVACNTASTLALPALRSALPIPVIGVVPAIKPAAALSHTGTIALLATPGTVRRSYTDGLIQDFAPHCRVIRLGSSDLVRMAEEKLSGKAVDTSQLHKVLAPLLAEAELDAVVLGCTHFPLLRDEIGQVLGPKVRLVDSGSAIARRVGTLVNESRVLPGKQQGGYYCTGQVPSAALAGYLEGCGLVFSTRIAAS</sequence>
<name>A0A4U1BAE1_9GAMM</name>
<evidence type="ECO:0000256" key="7">
    <source>
        <dbReference type="HAMAP-Rule" id="MF_00258"/>
    </source>
</evidence>
<dbReference type="EMBL" id="SWCI01000013">
    <property type="protein sequence ID" value="TKB47656.1"/>
    <property type="molecule type" value="Genomic_DNA"/>
</dbReference>
<evidence type="ECO:0000256" key="4">
    <source>
        <dbReference type="ARBA" id="ARBA00022984"/>
    </source>
</evidence>
<evidence type="ECO:0000256" key="6">
    <source>
        <dbReference type="ARBA" id="ARBA00023316"/>
    </source>
</evidence>
<dbReference type="Gene3D" id="3.40.50.1860">
    <property type="match status" value="2"/>
</dbReference>
<gene>
    <name evidence="7" type="primary">murI</name>
    <name evidence="8" type="ORF">FCL40_15720</name>
</gene>
<feature type="binding site" evidence="7">
    <location>
        <begin position="73"/>
        <end position="74"/>
    </location>
    <ligand>
        <name>substrate</name>
    </ligand>
</feature>
<keyword evidence="6 7" id="KW-0961">Cell wall biogenesis/degradation</keyword>
<dbReference type="NCBIfam" id="TIGR00067">
    <property type="entry name" value="glut_race"/>
    <property type="match status" value="1"/>
</dbReference>
<dbReference type="InterPro" id="IPR001920">
    <property type="entry name" value="Asp/Glu_race"/>
</dbReference>
<dbReference type="InterPro" id="IPR004391">
    <property type="entry name" value="Glu_race"/>
</dbReference>
<evidence type="ECO:0000313" key="9">
    <source>
        <dbReference type="Proteomes" id="UP000305674"/>
    </source>
</evidence>
<keyword evidence="4 7" id="KW-0573">Peptidoglycan synthesis</keyword>
<dbReference type="Proteomes" id="UP000305674">
    <property type="component" value="Unassembled WGS sequence"/>
</dbReference>
<evidence type="ECO:0000256" key="2">
    <source>
        <dbReference type="ARBA" id="ARBA00013090"/>
    </source>
</evidence>
<dbReference type="PROSITE" id="PS00923">
    <property type="entry name" value="ASP_GLU_RACEMASE_1"/>
    <property type="match status" value="1"/>
</dbReference>
<keyword evidence="5 7" id="KW-0413">Isomerase</keyword>
<evidence type="ECO:0000256" key="5">
    <source>
        <dbReference type="ARBA" id="ARBA00023235"/>
    </source>
</evidence>
<dbReference type="EC" id="5.1.1.3" evidence="2 7"/>
<feature type="binding site" evidence="7">
    <location>
        <begin position="40"/>
        <end position="41"/>
    </location>
    <ligand>
        <name>substrate</name>
    </ligand>
</feature>
<dbReference type="InterPro" id="IPR015942">
    <property type="entry name" value="Asp/Glu/hydantoin_racemase"/>
</dbReference>
<organism evidence="8 9">
    <name type="scientific">Ferrimonas sediminicola</name>
    <dbReference type="NCBI Taxonomy" id="2569538"/>
    <lineage>
        <taxon>Bacteria</taxon>
        <taxon>Pseudomonadati</taxon>
        <taxon>Pseudomonadota</taxon>
        <taxon>Gammaproteobacteria</taxon>
        <taxon>Alteromonadales</taxon>
        <taxon>Ferrimonadaceae</taxon>
        <taxon>Ferrimonas</taxon>
    </lineage>
</organism>
<dbReference type="AlphaFoldDB" id="A0A4U1BAE1"/>
<comment type="caution">
    <text evidence="8">The sequence shown here is derived from an EMBL/GenBank/DDBJ whole genome shotgun (WGS) entry which is preliminary data.</text>
</comment>
<accession>A0A4U1BAE1</accession>
<dbReference type="PANTHER" id="PTHR21198">
    <property type="entry name" value="GLUTAMATE RACEMASE"/>
    <property type="match status" value="1"/>
</dbReference>
<dbReference type="PROSITE" id="PS00924">
    <property type="entry name" value="ASP_GLU_RACEMASE_2"/>
    <property type="match status" value="1"/>
</dbReference>
<dbReference type="SUPFAM" id="SSF53681">
    <property type="entry name" value="Aspartate/glutamate racemase"/>
    <property type="match status" value="2"/>
</dbReference>
<dbReference type="PANTHER" id="PTHR21198:SF2">
    <property type="entry name" value="GLUTAMATE RACEMASE"/>
    <property type="match status" value="1"/>
</dbReference>
<comment type="similarity">
    <text evidence="7">Belongs to the aspartate/glutamate racemases family.</text>
</comment>
<comment type="catalytic activity">
    <reaction evidence="1 7">
        <text>L-glutamate = D-glutamate</text>
        <dbReference type="Rhea" id="RHEA:12813"/>
        <dbReference type="ChEBI" id="CHEBI:29985"/>
        <dbReference type="ChEBI" id="CHEBI:29986"/>
        <dbReference type="EC" id="5.1.1.3"/>
    </reaction>
</comment>
<dbReference type="OrthoDB" id="9801055at2"/>
<feature type="active site" description="Proton donor/acceptor" evidence="7">
    <location>
        <position position="183"/>
    </location>
</feature>
<dbReference type="FunFam" id="3.40.50.1860:FF:000001">
    <property type="entry name" value="Glutamate racemase"/>
    <property type="match status" value="1"/>
</dbReference>
<dbReference type="Pfam" id="PF01177">
    <property type="entry name" value="Asp_Glu_race"/>
    <property type="match status" value="1"/>
</dbReference>
<dbReference type="GO" id="GO:0071555">
    <property type="term" value="P:cell wall organization"/>
    <property type="evidence" value="ECO:0007669"/>
    <property type="project" value="UniProtKB-KW"/>
</dbReference>
<feature type="binding site" evidence="7">
    <location>
        <begin position="184"/>
        <end position="185"/>
    </location>
    <ligand>
        <name>substrate</name>
    </ligand>
</feature>
<proteinExistence type="inferred from homology"/>
<dbReference type="InterPro" id="IPR033134">
    <property type="entry name" value="Asp/Glu_racemase_AS_2"/>
</dbReference>
<dbReference type="HAMAP" id="MF_00258">
    <property type="entry name" value="Glu_racemase"/>
    <property type="match status" value="1"/>
</dbReference>
<dbReference type="GO" id="GO:0009252">
    <property type="term" value="P:peptidoglycan biosynthetic process"/>
    <property type="evidence" value="ECO:0007669"/>
    <property type="project" value="UniProtKB-UniRule"/>
</dbReference>
<comment type="function">
    <text evidence="7">Provides the (R)-glutamate required for cell wall biosynthesis.</text>
</comment>
<keyword evidence="9" id="KW-1185">Reference proteome</keyword>
<evidence type="ECO:0000313" key="8">
    <source>
        <dbReference type="EMBL" id="TKB47656.1"/>
    </source>
</evidence>
<feature type="active site" description="Proton donor/acceptor" evidence="7">
    <location>
        <position position="72"/>
    </location>
</feature>
<dbReference type="InterPro" id="IPR018187">
    <property type="entry name" value="Asp/Glu_racemase_AS_1"/>
</dbReference>
<comment type="pathway">
    <text evidence="7">Cell wall biogenesis; peptidoglycan biosynthesis.</text>
</comment>
<reference evidence="8 9" key="1">
    <citation type="submission" date="2019-04" db="EMBL/GenBank/DDBJ databases">
        <authorList>
            <person name="Hwang J.C."/>
        </authorList>
    </citation>
    <scope>NUCLEOTIDE SEQUENCE [LARGE SCALE GENOMIC DNA]</scope>
    <source>
        <strain evidence="8 9">IMCC35001</strain>
    </source>
</reference>
<protein>
    <recommendedName>
        <fullName evidence="2 7">Glutamate racemase</fullName>
        <ecNumber evidence="2 7">5.1.1.3</ecNumber>
    </recommendedName>
</protein>
<dbReference type="GO" id="GO:0008360">
    <property type="term" value="P:regulation of cell shape"/>
    <property type="evidence" value="ECO:0007669"/>
    <property type="project" value="UniProtKB-KW"/>
</dbReference>
<dbReference type="GO" id="GO:0008881">
    <property type="term" value="F:glutamate racemase activity"/>
    <property type="evidence" value="ECO:0007669"/>
    <property type="project" value="UniProtKB-UniRule"/>
</dbReference>